<keyword evidence="3" id="KW-0597">Phosphoprotein</keyword>
<evidence type="ECO:0000256" key="1">
    <source>
        <dbReference type="ARBA" id="ARBA00001957"/>
    </source>
</evidence>
<reference evidence="6" key="2">
    <citation type="submission" date="2019-06" db="EMBL/GenBank/DDBJ databases">
        <title>Co-occurence of chitin degradation, pigmentation and bioactivity in marine Pseudoalteromonas.</title>
        <authorList>
            <person name="Sonnenschein E.C."/>
            <person name="Bech P.K."/>
        </authorList>
    </citation>
    <scope>NUCLEOTIDE SEQUENCE [LARGE SCALE GENOMIC DNA]</scope>
    <source>
        <strain evidence="6">S1607</strain>
    </source>
</reference>
<sequence length="88" mass="9844">PLTANGKVDRNALPEPEASFLSGEYVAPQTETEKTLCRIWQEILLLERVGIQDNFFELGGHSLLVTKLAARCGEAFEVTLPLREIFNQ</sequence>
<organism evidence="5 6">
    <name type="scientific">Pseudoalteromonas piscicida</name>
    <dbReference type="NCBI Taxonomy" id="43662"/>
    <lineage>
        <taxon>Bacteria</taxon>
        <taxon>Pseudomonadati</taxon>
        <taxon>Pseudomonadota</taxon>
        <taxon>Gammaproteobacteria</taxon>
        <taxon>Alteromonadales</taxon>
        <taxon>Pseudoalteromonadaceae</taxon>
        <taxon>Pseudoalteromonas</taxon>
    </lineage>
</organism>
<dbReference type="Gene3D" id="1.10.1200.10">
    <property type="entry name" value="ACP-like"/>
    <property type="match status" value="1"/>
</dbReference>
<evidence type="ECO:0000256" key="2">
    <source>
        <dbReference type="ARBA" id="ARBA00022450"/>
    </source>
</evidence>
<name>A0AAQ2EPU3_PSEO7</name>
<evidence type="ECO:0000313" key="6">
    <source>
        <dbReference type="Proteomes" id="UP000305423"/>
    </source>
</evidence>
<dbReference type="EMBL" id="PNEL01000147">
    <property type="protein sequence ID" value="TMN71346.1"/>
    <property type="molecule type" value="Genomic_DNA"/>
</dbReference>
<dbReference type="InterPro" id="IPR036736">
    <property type="entry name" value="ACP-like_sf"/>
</dbReference>
<feature type="non-terminal residue" evidence="5">
    <location>
        <position position="88"/>
    </location>
</feature>
<dbReference type="InterPro" id="IPR009081">
    <property type="entry name" value="PP-bd_ACP"/>
</dbReference>
<dbReference type="GO" id="GO:0031177">
    <property type="term" value="F:phosphopantetheine binding"/>
    <property type="evidence" value="ECO:0007669"/>
    <property type="project" value="TreeGrafter"/>
</dbReference>
<dbReference type="FunFam" id="1.10.1200.10:FF:000005">
    <property type="entry name" value="Nonribosomal peptide synthetase 1"/>
    <property type="match status" value="1"/>
</dbReference>
<dbReference type="GO" id="GO:0043041">
    <property type="term" value="P:amino acid activation for nonribosomal peptide biosynthetic process"/>
    <property type="evidence" value="ECO:0007669"/>
    <property type="project" value="TreeGrafter"/>
</dbReference>
<evidence type="ECO:0000256" key="3">
    <source>
        <dbReference type="ARBA" id="ARBA00022553"/>
    </source>
</evidence>
<dbReference type="PROSITE" id="PS50075">
    <property type="entry name" value="CARRIER"/>
    <property type="match status" value="1"/>
</dbReference>
<dbReference type="SUPFAM" id="SSF47336">
    <property type="entry name" value="ACP-like"/>
    <property type="match status" value="1"/>
</dbReference>
<proteinExistence type="predicted"/>
<dbReference type="RefSeq" id="WP_138527289.1">
    <property type="nucleotide sequence ID" value="NZ_PNED01000098.1"/>
</dbReference>
<evidence type="ECO:0000259" key="4">
    <source>
        <dbReference type="PROSITE" id="PS50075"/>
    </source>
</evidence>
<keyword evidence="2" id="KW-0596">Phosphopantetheine</keyword>
<reference evidence="5 6" key="1">
    <citation type="submission" date="2017-12" db="EMBL/GenBank/DDBJ databases">
        <authorList>
            <person name="Paulsen S."/>
            <person name="Gram L.K."/>
        </authorList>
    </citation>
    <scope>NUCLEOTIDE SEQUENCE [LARGE SCALE GENOMIC DNA]</scope>
    <source>
        <strain evidence="5 6">S1607</strain>
    </source>
</reference>
<evidence type="ECO:0000313" key="5">
    <source>
        <dbReference type="EMBL" id="TMN71346.1"/>
    </source>
</evidence>
<dbReference type="PANTHER" id="PTHR45527">
    <property type="entry name" value="NONRIBOSOMAL PEPTIDE SYNTHETASE"/>
    <property type="match status" value="1"/>
</dbReference>
<comment type="caution">
    <text evidence="5">The sequence shown here is derived from an EMBL/GenBank/DDBJ whole genome shotgun (WGS) entry which is preliminary data.</text>
</comment>
<dbReference type="Proteomes" id="UP000305423">
    <property type="component" value="Unassembled WGS sequence"/>
</dbReference>
<dbReference type="GO" id="GO:0044550">
    <property type="term" value="P:secondary metabolite biosynthetic process"/>
    <property type="evidence" value="ECO:0007669"/>
    <property type="project" value="TreeGrafter"/>
</dbReference>
<feature type="domain" description="Carrier" evidence="4">
    <location>
        <begin position="27"/>
        <end position="88"/>
    </location>
</feature>
<dbReference type="AlphaFoldDB" id="A0AAQ2EPU3"/>
<gene>
    <name evidence="5" type="ORF">CWB74_23500</name>
</gene>
<comment type="cofactor">
    <cofactor evidence="1">
        <name>pantetheine 4'-phosphate</name>
        <dbReference type="ChEBI" id="CHEBI:47942"/>
    </cofactor>
</comment>
<dbReference type="PANTHER" id="PTHR45527:SF1">
    <property type="entry name" value="FATTY ACID SYNTHASE"/>
    <property type="match status" value="1"/>
</dbReference>
<feature type="non-terminal residue" evidence="5">
    <location>
        <position position="1"/>
    </location>
</feature>
<protein>
    <recommendedName>
        <fullName evidence="4">Carrier domain-containing protein</fullName>
    </recommendedName>
</protein>
<accession>A0AAQ2EPU3</accession>
<dbReference type="GO" id="GO:0005737">
    <property type="term" value="C:cytoplasm"/>
    <property type="evidence" value="ECO:0007669"/>
    <property type="project" value="TreeGrafter"/>
</dbReference>
<dbReference type="Pfam" id="PF00550">
    <property type="entry name" value="PP-binding"/>
    <property type="match status" value="1"/>
</dbReference>